<dbReference type="EMBL" id="BLKU01000003">
    <property type="protein sequence ID" value="GFG63887.1"/>
    <property type="molecule type" value="Genomic_DNA"/>
</dbReference>
<accession>A0ABQ1BJM9</accession>
<dbReference type="Pfam" id="PF10604">
    <property type="entry name" value="Polyketide_cyc2"/>
    <property type="match status" value="1"/>
</dbReference>
<keyword evidence="2" id="KW-1185">Reference proteome</keyword>
<evidence type="ECO:0000313" key="2">
    <source>
        <dbReference type="Proteomes" id="UP000465306"/>
    </source>
</evidence>
<protein>
    <recommendedName>
        <fullName evidence="3">Polyketide cyclase</fullName>
    </recommendedName>
</protein>
<comment type="caution">
    <text evidence="1">The sequence shown here is derived from an EMBL/GenBank/DDBJ whole genome shotgun (WGS) entry which is preliminary data.</text>
</comment>
<evidence type="ECO:0000313" key="1">
    <source>
        <dbReference type="EMBL" id="GFG63887.1"/>
    </source>
</evidence>
<dbReference type="CDD" id="cd08862">
    <property type="entry name" value="SRPBCC_Smu440-like"/>
    <property type="match status" value="1"/>
</dbReference>
<reference evidence="1 2" key="1">
    <citation type="journal article" date="2019" name="Emerg. Microbes Infect.">
        <title>Comprehensive subspecies identification of 175 nontuberculous mycobacteria species based on 7547 genomic profiles.</title>
        <authorList>
            <person name="Matsumoto Y."/>
            <person name="Kinjo T."/>
            <person name="Motooka D."/>
            <person name="Nabeya D."/>
            <person name="Jung N."/>
            <person name="Uechi K."/>
            <person name="Horii T."/>
            <person name="Iida T."/>
            <person name="Fujita J."/>
            <person name="Nakamura S."/>
        </authorList>
    </citation>
    <scope>NUCLEOTIDE SEQUENCE [LARGE SCALE GENOMIC DNA]</scope>
    <source>
        <strain evidence="1 2">JCM 13573</strain>
    </source>
</reference>
<dbReference type="InterPro" id="IPR019587">
    <property type="entry name" value="Polyketide_cyclase/dehydratase"/>
</dbReference>
<dbReference type="InterPro" id="IPR023393">
    <property type="entry name" value="START-like_dom_sf"/>
</dbReference>
<organism evidence="1 2">
    <name type="scientific">Mycobacterium kubicae</name>
    <dbReference type="NCBI Taxonomy" id="120959"/>
    <lineage>
        <taxon>Bacteria</taxon>
        <taxon>Bacillati</taxon>
        <taxon>Actinomycetota</taxon>
        <taxon>Actinomycetes</taxon>
        <taxon>Mycobacteriales</taxon>
        <taxon>Mycobacteriaceae</taxon>
        <taxon>Mycobacterium</taxon>
        <taxon>Mycobacterium simiae complex</taxon>
    </lineage>
</organism>
<dbReference type="SUPFAM" id="SSF55961">
    <property type="entry name" value="Bet v1-like"/>
    <property type="match status" value="1"/>
</dbReference>
<evidence type="ECO:0008006" key="3">
    <source>
        <dbReference type="Google" id="ProtNLM"/>
    </source>
</evidence>
<proteinExistence type="predicted"/>
<gene>
    <name evidence="1" type="ORF">MKUB_13770</name>
</gene>
<sequence>MTATGTTCVVPHSCTIWYMISESEITINAPAAVVWDVFSDVEHWPEWTASVTRLVGLNGPDLAVGKRFEIKQPRMPKLVWEVVELAPGASWTWTQRAPGGLTGARHDVIAASPQRTLVRQRLDQGGPIGAMVGLLMRGMTRRYLELEAAGLKARSEQRHGDGPSA</sequence>
<dbReference type="Gene3D" id="3.30.530.20">
    <property type="match status" value="1"/>
</dbReference>
<dbReference type="Proteomes" id="UP000465306">
    <property type="component" value="Unassembled WGS sequence"/>
</dbReference>
<name>A0ABQ1BJM9_9MYCO</name>